<dbReference type="STRING" id="78915.A0A4P9XPG1"/>
<dbReference type="Proteomes" id="UP000271241">
    <property type="component" value="Unassembled WGS sequence"/>
</dbReference>
<organism evidence="2 3">
    <name type="scientific">Thamnocephalis sphaerospora</name>
    <dbReference type="NCBI Taxonomy" id="78915"/>
    <lineage>
        <taxon>Eukaryota</taxon>
        <taxon>Fungi</taxon>
        <taxon>Fungi incertae sedis</taxon>
        <taxon>Zoopagomycota</taxon>
        <taxon>Zoopagomycotina</taxon>
        <taxon>Zoopagomycetes</taxon>
        <taxon>Zoopagales</taxon>
        <taxon>Sigmoideomycetaceae</taxon>
        <taxon>Thamnocephalis</taxon>
    </lineage>
</organism>
<feature type="transmembrane region" description="Helical" evidence="1">
    <location>
        <begin position="206"/>
        <end position="227"/>
    </location>
</feature>
<keyword evidence="1" id="KW-0812">Transmembrane</keyword>
<evidence type="ECO:0000313" key="2">
    <source>
        <dbReference type="EMBL" id="RKP07894.1"/>
    </source>
</evidence>
<name>A0A4P9XPG1_9FUNG</name>
<feature type="transmembrane region" description="Helical" evidence="1">
    <location>
        <begin position="82"/>
        <end position="109"/>
    </location>
</feature>
<feature type="transmembrane region" description="Helical" evidence="1">
    <location>
        <begin position="233"/>
        <end position="251"/>
    </location>
</feature>
<feature type="transmembrane region" description="Helical" evidence="1">
    <location>
        <begin position="164"/>
        <end position="185"/>
    </location>
</feature>
<evidence type="ECO:0000256" key="1">
    <source>
        <dbReference type="SAM" id="Phobius"/>
    </source>
</evidence>
<feature type="transmembrane region" description="Helical" evidence="1">
    <location>
        <begin position="16"/>
        <end position="33"/>
    </location>
</feature>
<reference evidence="3" key="1">
    <citation type="journal article" date="2018" name="Nat. Microbiol.">
        <title>Leveraging single-cell genomics to expand the fungal tree of life.</title>
        <authorList>
            <person name="Ahrendt S.R."/>
            <person name="Quandt C.A."/>
            <person name="Ciobanu D."/>
            <person name="Clum A."/>
            <person name="Salamov A."/>
            <person name="Andreopoulos B."/>
            <person name="Cheng J.F."/>
            <person name="Woyke T."/>
            <person name="Pelin A."/>
            <person name="Henrissat B."/>
            <person name="Reynolds N.K."/>
            <person name="Benny G.L."/>
            <person name="Smith M.E."/>
            <person name="James T.Y."/>
            <person name="Grigoriev I.V."/>
        </authorList>
    </citation>
    <scope>NUCLEOTIDE SEQUENCE [LARGE SCALE GENOMIC DNA]</scope>
    <source>
        <strain evidence="3">RSA 1356</strain>
    </source>
</reference>
<keyword evidence="1" id="KW-1133">Transmembrane helix</keyword>
<feature type="transmembrane region" description="Helical" evidence="1">
    <location>
        <begin position="121"/>
        <end position="144"/>
    </location>
</feature>
<keyword evidence="1" id="KW-0472">Membrane</keyword>
<proteinExistence type="predicted"/>
<dbReference type="AlphaFoldDB" id="A0A4P9XPG1"/>
<accession>A0A4P9XPG1</accession>
<sequence>MSSENDQTPLDAPRRVLNPSSVTVLTVMFWIYASNLHDGSRLLYARRHAKGPRLYVPMLNIVPNLIGVVICAYILMQRSWPGFASCSSIFVIDAISVSFGTASIVGILVTRAYYVWMRHRWLLYLGGVLIFATFAIGASALLVLPMHTKEHSTCQATIDARWLLAKFVIDIVTNVTLSGLYLYVLSRALREGFSTSLYAELRHEGLISMFLVVVSSIVTAIVVLLDLLPGNAVYVYGIDILINATLVNRMLCKRRGNGSCTSSTGEQQRICSVAE</sequence>
<keyword evidence="3" id="KW-1185">Reference proteome</keyword>
<gene>
    <name evidence="2" type="ORF">THASP1DRAFT_24021</name>
</gene>
<protein>
    <submittedName>
        <fullName evidence="2">Uncharacterized protein</fullName>
    </submittedName>
</protein>
<dbReference type="EMBL" id="KZ992660">
    <property type="protein sequence ID" value="RKP07894.1"/>
    <property type="molecule type" value="Genomic_DNA"/>
</dbReference>
<feature type="transmembrane region" description="Helical" evidence="1">
    <location>
        <begin position="54"/>
        <end position="76"/>
    </location>
</feature>
<evidence type="ECO:0000313" key="3">
    <source>
        <dbReference type="Proteomes" id="UP000271241"/>
    </source>
</evidence>